<dbReference type="Gene3D" id="3.30.360.10">
    <property type="entry name" value="Dihydrodipicolinate Reductase, domain 2"/>
    <property type="match status" value="1"/>
</dbReference>
<keyword evidence="4" id="KW-1185">Reference proteome</keyword>
<accession>A0A9W4XNU2</accession>
<comment type="caution">
    <text evidence="3">The sequence shown here is derived from an EMBL/GenBank/DDBJ whole genome shotgun (WGS) entry which is preliminary data.</text>
</comment>
<organism evidence="3 4">
    <name type="scientific">Periconia digitata</name>
    <dbReference type="NCBI Taxonomy" id="1303443"/>
    <lineage>
        <taxon>Eukaryota</taxon>
        <taxon>Fungi</taxon>
        <taxon>Dikarya</taxon>
        <taxon>Ascomycota</taxon>
        <taxon>Pezizomycotina</taxon>
        <taxon>Dothideomycetes</taxon>
        <taxon>Pleosporomycetidae</taxon>
        <taxon>Pleosporales</taxon>
        <taxon>Massarineae</taxon>
        <taxon>Periconiaceae</taxon>
        <taxon>Periconia</taxon>
    </lineage>
</organism>
<dbReference type="SUPFAM" id="SSF51735">
    <property type="entry name" value="NAD(P)-binding Rossmann-fold domains"/>
    <property type="match status" value="1"/>
</dbReference>
<gene>
    <name evidence="3" type="ORF">PDIGIT_LOCUS8349</name>
</gene>
<dbReference type="EMBL" id="CAOQHR010000005">
    <property type="protein sequence ID" value="CAI6335270.1"/>
    <property type="molecule type" value="Genomic_DNA"/>
</dbReference>
<dbReference type="OrthoDB" id="64915at2759"/>
<sequence>MAPIKIGIIGLSSGQSWAVWAHLPYLKNTTKYEIVALCNSSVASAEAAIKAHELSSTIKAYGSYEDLASDPNVELVVCSIRVDKHYEALLPSIKAGKDIFCEWPLAKDAAQADEMLKLAKEKGVKTLVGLQSNQSPTVKKIRELLDSGRIGTLLSTSFHGTSPFFTPTMMESIAYQNDDTSGGNLLTIYGGHSLEGLTHAISPIKSFQSHLATTHPSIQLTTQTGTPTTLQPRTTPDQILLQGTLANNAVFSYHLRGGPAFANSPHAGLVWRLFGTDGEIQVTGPNTFMNIADTTDFRIEVFEHKSGEVEEVVLELDEWSREDGGGVPLFARNIARLYEAFAEGKGEGDGVLGFEQAVERHRFIGEVYEKAGWKR</sequence>
<dbReference type="Proteomes" id="UP001152607">
    <property type="component" value="Unassembled WGS sequence"/>
</dbReference>
<proteinExistence type="predicted"/>
<feature type="domain" description="Gal80p-like C-terminal" evidence="2">
    <location>
        <begin position="136"/>
        <end position="284"/>
    </location>
</feature>
<dbReference type="SUPFAM" id="SSF55347">
    <property type="entry name" value="Glyceraldehyde-3-phosphate dehydrogenase-like, C-terminal domain"/>
    <property type="match status" value="1"/>
</dbReference>
<protein>
    <submittedName>
        <fullName evidence="3">Uncharacterized protein</fullName>
    </submittedName>
</protein>
<evidence type="ECO:0000259" key="2">
    <source>
        <dbReference type="Pfam" id="PF22685"/>
    </source>
</evidence>
<dbReference type="InterPro" id="IPR055080">
    <property type="entry name" value="Gal80p-like_C"/>
</dbReference>
<dbReference type="PANTHER" id="PTHR43708">
    <property type="entry name" value="CONSERVED EXPRESSED OXIDOREDUCTASE (EUROFUNG)"/>
    <property type="match status" value="1"/>
</dbReference>
<dbReference type="Pfam" id="PF01408">
    <property type="entry name" value="GFO_IDH_MocA"/>
    <property type="match status" value="1"/>
</dbReference>
<evidence type="ECO:0000313" key="3">
    <source>
        <dbReference type="EMBL" id="CAI6335270.1"/>
    </source>
</evidence>
<reference evidence="3" key="1">
    <citation type="submission" date="2023-01" db="EMBL/GenBank/DDBJ databases">
        <authorList>
            <person name="Van Ghelder C."/>
            <person name="Rancurel C."/>
        </authorList>
    </citation>
    <scope>NUCLEOTIDE SEQUENCE</scope>
    <source>
        <strain evidence="3">CNCM I-4278</strain>
    </source>
</reference>
<dbReference type="Pfam" id="PF22685">
    <property type="entry name" value="Gal80p_C-like"/>
    <property type="match status" value="1"/>
</dbReference>
<name>A0A9W4XNU2_9PLEO</name>
<dbReference type="Gene3D" id="3.40.50.720">
    <property type="entry name" value="NAD(P)-binding Rossmann-like Domain"/>
    <property type="match status" value="1"/>
</dbReference>
<evidence type="ECO:0000259" key="1">
    <source>
        <dbReference type="Pfam" id="PF01408"/>
    </source>
</evidence>
<dbReference type="InterPro" id="IPR000683">
    <property type="entry name" value="Gfo/Idh/MocA-like_OxRdtase_N"/>
</dbReference>
<dbReference type="GO" id="GO:0000166">
    <property type="term" value="F:nucleotide binding"/>
    <property type="evidence" value="ECO:0007669"/>
    <property type="project" value="InterPro"/>
</dbReference>
<dbReference type="PANTHER" id="PTHR43708:SF1">
    <property type="entry name" value="GALACTOSE_LACTOSE METABOLISM REGULATORY PROTEIN GAL80"/>
    <property type="match status" value="1"/>
</dbReference>
<dbReference type="AlphaFoldDB" id="A0A9W4XNU2"/>
<dbReference type="InterPro" id="IPR051317">
    <property type="entry name" value="Gfo/Idh/MocA_oxidoreduct"/>
</dbReference>
<dbReference type="InterPro" id="IPR036291">
    <property type="entry name" value="NAD(P)-bd_dom_sf"/>
</dbReference>
<evidence type="ECO:0000313" key="4">
    <source>
        <dbReference type="Proteomes" id="UP001152607"/>
    </source>
</evidence>
<feature type="domain" description="Gfo/Idh/MocA-like oxidoreductase N-terminal" evidence="1">
    <location>
        <begin position="4"/>
        <end position="129"/>
    </location>
</feature>